<dbReference type="InterPro" id="IPR011006">
    <property type="entry name" value="CheY-like_superfamily"/>
</dbReference>
<protein>
    <submittedName>
        <fullName evidence="8">DNA-binding response regulator</fullName>
    </submittedName>
</protein>
<name>A0A437S644_9FIRM</name>
<evidence type="ECO:0000259" key="7">
    <source>
        <dbReference type="PROSITE" id="PS51755"/>
    </source>
</evidence>
<dbReference type="SMART" id="SM00862">
    <property type="entry name" value="Trans_reg_C"/>
    <property type="match status" value="1"/>
</dbReference>
<dbReference type="Gene3D" id="3.40.50.2300">
    <property type="match status" value="1"/>
</dbReference>
<accession>A0A437S644</accession>
<evidence type="ECO:0000256" key="1">
    <source>
        <dbReference type="ARBA" id="ARBA00023015"/>
    </source>
</evidence>
<dbReference type="OrthoDB" id="9790442at2"/>
<evidence type="ECO:0000259" key="6">
    <source>
        <dbReference type="PROSITE" id="PS50110"/>
    </source>
</evidence>
<sequence>MDKILIIEDDVNLAENLYKKLEENNYKAHILKDIENFKKEFYNFMPNLILLDINLGSYNGFELCMNLRKQTKIPILFITGRDSEKSEIEALNIGGDDYIKKPFSMDILLARIDRQLKSQSMENRKSIIYKELELEIDKQIIKNLNSKEVLELSSIEFQLLFYLINKAGEVVDRGELMDYLWENRNYVDPNALNVSLSRLRKSLAEISDENFIESIRGEGIRFC</sequence>
<dbReference type="PROSITE" id="PS51755">
    <property type="entry name" value="OMPR_PHOB"/>
    <property type="match status" value="1"/>
</dbReference>
<dbReference type="InterPro" id="IPR039420">
    <property type="entry name" value="WalR-like"/>
</dbReference>
<feature type="modified residue" description="4-aspartylphosphate" evidence="4">
    <location>
        <position position="52"/>
    </location>
</feature>
<evidence type="ECO:0000256" key="3">
    <source>
        <dbReference type="ARBA" id="ARBA00023163"/>
    </source>
</evidence>
<dbReference type="PROSITE" id="PS50110">
    <property type="entry name" value="RESPONSE_REGULATORY"/>
    <property type="match status" value="1"/>
</dbReference>
<dbReference type="Gene3D" id="6.10.250.690">
    <property type="match status" value="1"/>
</dbReference>
<feature type="domain" description="OmpR/PhoB-type" evidence="7">
    <location>
        <begin position="124"/>
        <end position="223"/>
    </location>
</feature>
<dbReference type="SUPFAM" id="SSF52172">
    <property type="entry name" value="CheY-like"/>
    <property type="match status" value="1"/>
</dbReference>
<dbReference type="InterPro" id="IPR001867">
    <property type="entry name" value="OmpR/PhoB-type_DNA-bd"/>
</dbReference>
<organism evidence="8 9">
    <name type="scientific">Anaerosphaera multitolerans</name>
    <dbReference type="NCBI Taxonomy" id="2487351"/>
    <lineage>
        <taxon>Bacteria</taxon>
        <taxon>Bacillati</taxon>
        <taxon>Bacillota</taxon>
        <taxon>Tissierellia</taxon>
        <taxon>Tissierellales</taxon>
        <taxon>Peptoniphilaceae</taxon>
        <taxon>Anaerosphaera</taxon>
    </lineage>
</organism>
<feature type="DNA-binding region" description="OmpR/PhoB-type" evidence="5">
    <location>
        <begin position="124"/>
        <end position="223"/>
    </location>
</feature>
<keyword evidence="4" id="KW-0597">Phosphoprotein</keyword>
<dbReference type="InterPro" id="IPR016032">
    <property type="entry name" value="Sig_transdc_resp-reg_C-effctor"/>
</dbReference>
<dbReference type="PANTHER" id="PTHR48111:SF43">
    <property type="entry name" value="STAGE 0 SPORULATION PROTEIN A HOMOLOG"/>
    <property type="match status" value="1"/>
</dbReference>
<keyword evidence="3" id="KW-0804">Transcription</keyword>
<dbReference type="GO" id="GO:0005829">
    <property type="term" value="C:cytosol"/>
    <property type="evidence" value="ECO:0007669"/>
    <property type="project" value="TreeGrafter"/>
</dbReference>
<evidence type="ECO:0000256" key="2">
    <source>
        <dbReference type="ARBA" id="ARBA00023125"/>
    </source>
</evidence>
<dbReference type="GO" id="GO:0032993">
    <property type="term" value="C:protein-DNA complex"/>
    <property type="evidence" value="ECO:0007669"/>
    <property type="project" value="TreeGrafter"/>
</dbReference>
<dbReference type="Proteomes" id="UP000288812">
    <property type="component" value="Unassembled WGS sequence"/>
</dbReference>
<dbReference type="Gene3D" id="1.10.10.10">
    <property type="entry name" value="Winged helix-like DNA-binding domain superfamily/Winged helix DNA-binding domain"/>
    <property type="match status" value="1"/>
</dbReference>
<dbReference type="GO" id="GO:0000976">
    <property type="term" value="F:transcription cis-regulatory region binding"/>
    <property type="evidence" value="ECO:0007669"/>
    <property type="project" value="TreeGrafter"/>
</dbReference>
<dbReference type="RefSeq" id="WP_127724908.1">
    <property type="nucleotide sequence ID" value="NZ_RLIH01000011.1"/>
</dbReference>
<dbReference type="GO" id="GO:0006355">
    <property type="term" value="P:regulation of DNA-templated transcription"/>
    <property type="evidence" value="ECO:0007669"/>
    <property type="project" value="InterPro"/>
</dbReference>
<feature type="domain" description="Response regulatory" evidence="6">
    <location>
        <begin position="3"/>
        <end position="116"/>
    </location>
</feature>
<comment type="caution">
    <text evidence="8">The sequence shown here is derived from an EMBL/GenBank/DDBJ whole genome shotgun (WGS) entry which is preliminary data.</text>
</comment>
<proteinExistence type="predicted"/>
<dbReference type="InterPro" id="IPR036388">
    <property type="entry name" value="WH-like_DNA-bd_sf"/>
</dbReference>
<evidence type="ECO:0000256" key="4">
    <source>
        <dbReference type="PROSITE-ProRule" id="PRU00169"/>
    </source>
</evidence>
<reference evidence="8 9" key="1">
    <citation type="submission" date="2018-11" db="EMBL/GenBank/DDBJ databases">
        <title>Genome sequencing and assembly of Anaerosphaera sp. nov., GS7-6-2.</title>
        <authorList>
            <person name="Rettenmaier R."/>
            <person name="Liebl W."/>
            <person name="Zverlov V."/>
        </authorList>
    </citation>
    <scope>NUCLEOTIDE SEQUENCE [LARGE SCALE GENOMIC DNA]</scope>
    <source>
        <strain evidence="8 9">GS7-6-2</strain>
    </source>
</reference>
<dbReference type="EMBL" id="RLIH01000011">
    <property type="protein sequence ID" value="RVU54376.1"/>
    <property type="molecule type" value="Genomic_DNA"/>
</dbReference>
<gene>
    <name evidence="8" type="ORF">EF514_07985</name>
</gene>
<evidence type="ECO:0000256" key="5">
    <source>
        <dbReference type="PROSITE-ProRule" id="PRU01091"/>
    </source>
</evidence>
<dbReference type="SMART" id="SM00448">
    <property type="entry name" value="REC"/>
    <property type="match status" value="1"/>
</dbReference>
<dbReference type="Pfam" id="PF00486">
    <property type="entry name" value="Trans_reg_C"/>
    <property type="match status" value="1"/>
</dbReference>
<keyword evidence="1" id="KW-0805">Transcription regulation</keyword>
<dbReference type="InterPro" id="IPR001789">
    <property type="entry name" value="Sig_transdc_resp-reg_receiver"/>
</dbReference>
<dbReference type="GO" id="GO:0000156">
    <property type="term" value="F:phosphorelay response regulator activity"/>
    <property type="evidence" value="ECO:0007669"/>
    <property type="project" value="TreeGrafter"/>
</dbReference>
<dbReference type="CDD" id="cd00383">
    <property type="entry name" value="trans_reg_C"/>
    <property type="match status" value="1"/>
</dbReference>
<dbReference type="Pfam" id="PF00072">
    <property type="entry name" value="Response_reg"/>
    <property type="match status" value="1"/>
</dbReference>
<keyword evidence="9" id="KW-1185">Reference proteome</keyword>
<keyword evidence="2 5" id="KW-0238">DNA-binding</keyword>
<dbReference type="AlphaFoldDB" id="A0A437S644"/>
<dbReference type="SUPFAM" id="SSF46894">
    <property type="entry name" value="C-terminal effector domain of the bipartite response regulators"/>
    <property type="match status" value="1"/>
</dbReference>
<evidence type="ECO:0000313" key="8">
    <source>
        <dbReference type="EMBL" id="RVU54376.1"/>
    </source>
</evidence>
<evidence type="ECO:0000313" key="9">
    <source>
        <dbReference type="Proteomes" id="UP000288812"/>
    </source>
</evidence>
<dbReference type="PANTHER" id="PTHR48111">
    <property type="entry name" value="REGULATOR OF RPOS"/>
    <property type="match status" value="1"/>
</dbReference>